<keyword evidence="1" id="KW-0645">Protease</keyword>
<organism evidence="1 2">
    <name type="scientific">Oryza sativa subsp. japonica</name>
    <name type="common">Rice</name>
    <dbReference type="NCBI Taxonomy" id="39947"/>
    <lineage>
        <taxon>Eukaryota</taxon>
        <taxon>Viridiplantae</taxon>
        <taxon>Streptophyta</taxon>
        <taxon>Embryophyta</taxon>
        <taxon>Tracheophyta</taxon>
        <taxon>Spermatophyta</taxon>
        <taxon>Magnoliopsida</taxon>
        <taxon>Liliopsida</taxon>
        <taxon>Poales</taxon>
        <taxon>Poaceae</taxon>
        <taxon>BOP clade</taxon>
        <taxon>Oryzoideae</taxon>
        <taxon>Oryzeae</taxon>
        <taxon>Oryzinae</taxon>
        <taxon>Oryza</taxon>
        <taxon>Oryza sativa</taxon>
    </lineage>
</organism>
<sequence>MAGLLKKRWLRNSYDWFSIGSVVVLVPRLQMIERHLLTGSQPVKRSDLSYIYFKWSSYDYYQRPARNLRELQLRMPRADKALSDPVETKDHENSIRHCGRLHVSMVLHQDRLRRVRQMLTRLRRSLCAFSITRERLVDLDKEYRMKRWRDESAISDLAGHELEEEGYPVVDYESEPQTATSTTVR</sequence>
<dbReference type="GO" id="GO:0008233">
    <property type="term" value="F:peptidase activity"/>
    <property type="evidence" value="ECO:0007669"/>
    <property type="project" value="UniProtKB-KW"/>
</dbReference>
<evidence type="ECO:0000313" key="1">
    <source>
        <dbReference type="EMBL" id="BAD26349.1"/>
    </source>
</evidence>
<reference evidence="2" key="1">
    <citation type="journal article" date="2005" name="Nature">
        <title>The map-based sequence of the rice genome.</title>
        <authorList>
            <consortium name="International rice genome sequencing project (IRGSP)"/>
            <person name="Matsumoto T."/>
            <person name="Wu J."/>
            <person name="Kanamori H."/>
            <person name="Katayose Y."/>
            <person name="Fujisawa M."/>
            <person name="Namiki N."/>
            <person name="Mizuno H."/>
            <person name="Yamamoto K."/>
            <person name="Antonio B.A."/>
            <person name="Baba T."/>
            <person name="Sakata K."/>
            <person name="Nagamura Y."/>
            <person name="Aoki H."/>
            <person name="Arikawa K."/>
            <person name="Arita K."/>
            <person name="Bito T."/>
            <person name="Chiden Y."/>
            <person name="Fujitsuka N."/>
            <person name="Fukunaka R."/>
            <person name="Hamada M."/>
            <person name="Harada C."/>
            <person name="Hayashi A."/>
            <person name="Hijishita S."/>
            <person name="Honda M."/>
            <person name="Hosokawa S."/>
            <person name="Ichikawa Y."/>
            <person name="Idonuma A."/>
            <person name="Iijima M."/>
            <person name="Ikeda M."/>
            <person name="Ikeno M."/>
            <person name="Ito K."/>
            <person name="Ito S."/>
            <person name="Ito T."/>
            <person name="Ito Y."/>
            <person name="Ito Y."/>
            <person name="Iwabuchi A."/>
            <person name="Kamiya K."/>
            <person name="Karasawa W."/>
            <person name="Kurita K."/>
            <person name="Katagiri S."/>
            <person name="Kikuta A."/>
            <person name="Kobayashi H."/>
            <person name="Kobayashi N."/>
            <person name="Machita K."/>
            <person name="Maehara T."/>
            <person name="Masukawa M."/>
            <person name="Mizubayashi T."/>
            <person name="Mukai Y."/>
            <person name="Nagasaki H."/>
            <person name="Nagata Y."/>
            <person name="Naito S."/>
            <person name="Nakashima M."/>
            <person name="Nakama Y."/>
            <person name="Nakamichi Y."/>
            <person name="Nakamura M."/>
            <person name="Meguro A."/>
            <person name="Negishi M."/>
            <person name="Ohta I."/>
            <person name="Ohta T."/>
            <person name="Okamoto M."/>
            <person name="Ono N."/>
            <person name="Saji S."/>
            <person name="Sakaguchi M."/>
            <person name="Sakai K."/>
            <person name="Shibata M."/>
            <person name="Shimokawa T."/>
            <person name="Song J."/>
            <person name="Takazaki Y."/>
            <person name="Terasawa K."/>
            <person name="Tsugane M."/>
            <person name="Tsuji K."/>
            <person name="Ueda S."/>
            <person name="Waki K."/>
            <person name="Yamagata H."/>
            <person name="Yamamoto M."/>
            <person name="Yamamoto S."/>
            <person name="Yamane H."/>
            <person name="Yoshiki S."/>
            <person name="Yoshihara R."/>
            <person name="Yukawa K."/>
            <person name="Zhong H."/>
            <person name="Yano M."/>
            <person name="Yuan Q."/>
            <person name="Ouyang S."/>
            <person name="Liu J."/>
            <person name="Jones K.M."/>
            <person name="Gansberger K."/>
            <person name="Moffat K."/>
            <person name="Hill J."/>
            <person name="Bera J."/>
            <person name="Fadrosh D."/>
            <person name="Jin S."/>
            <person name="Johri S."/>
            <person name="Kim M."/>
            <person name="Overton L."/>
            <person name="Reardon M."/>
            <person name="Tsitrin T."/>
            <person name="Vuong H."/>
            <person name="Weaver B."/>
            <person name="Ciecko A."/>
            <person name="Tallon L."/>
            <person name="Jackson J."/>
            <person name="Pai G."/>
            <person name="Aken S.V."/>
            <person name="Utterback T."/>
            <person name="Reidmuller S."/>
            <person name="Feldblyum T."/>
            <person name="Hsiao J."/>
            <person name="Zismann V."/>
            <person name="Iobst S."/>
            <person name="de Vazeille A.R."/>
            <person name="Buell C.R."/>
            <person name="Ying K."/>
            <person name="Li Y."/>
            <person name="Lu T."/>
            <person name="Huang Y."/>
            <person name="Zhao Q."/>
            <person name="Feng Q."/>
            <person name="Zhang L."/>
            <person name="Zhu J."/>
            <person name="Weng Q."/>
            <person name="Mu J."/>
            <person name="Lu Y."/>
            <person name="Fan D."/>
            <person name="Liu Y."/>
            <person name="Guan J."/>
            <person name="Zhang Y."/>
            <person name="Yu S."/>
            <person name="Liu X."/>
            <person name="Zhang Y."/>
            <person name="Hong G."/>
            <person name="Han B."/>
            <person name="Choisne N."/>
            <person name="Demange N."/>
            <person name="Orjeda G."/>
            <person name="Samain S."/>
            <person name="Cattolico L."/>
            <person name="Pelletier E."/>
            <person name="Couloux A."/>
            <person name="Segurens B."/>
            <person name="Wincker P."/>
            <person name="D'Hont A."/>
            <person name="Scarpelli C."/>
            <person name="Weissenbach J."/>
            <person name="Salanoubat M."/>
            <person name="Quetier F."/>
            <person name="Yu Y."/>
            <person name="Kim H.R."/>
            <person name="Rambo T."/>
            <person name="Currie J."/>
            <person name="Collura K."/>
            <person name="Luo M."/>
            <person name="Yang T."/>
            <person name="Ammiraju J.S.S."/>
            <person name="Engler F."/>
            <person name="Soderlund C."/>
            <person name="Wing R.A."/>
            <person name="Palmer L.E."/>
            <person name="de la Bastide M."/>
            <person name="Spiegel L."/>
            <person name="Nascimento L."/>
            <person name="Zutavern T."/>
            <person name="O'Shaughnessy A."/>
            <person name="Dike S."/>
            <person name="Dedhia N."/>
            <person name="Preston R."/>
            <person name="Balija V."/>
            <person name="McCombie W.R."/>
            <person name="Chow T."/>
            <person name="Chen H."/>
            <person name="Chung M."/>
            <person name="Chen C."/>
            <person name="Shaw J."/>
            <person name="Wu H."/>
            <person name="Hsiao K."/>
            <person name="Chao Y."/>
            <person name="Chu M."/>
            <person name="Cheng C."/>
            <person name="Hour A."/>
            <person name="Lee P."/>
            <person name="Lin S."/>
            <person name="Lin Y."/>
            <person name="Liou J."/>
            <person name="Liu S."/>
            <person name="Hsing Y."/>
            <person name="Raghuvanshi S."/>
            <person name="Mohanty A."/>
            <person name="Bharti A.K."/>
            <person name="Gaur A."/>
            <person name="Gupta V."/>
            <person name="Kumar D."/>
            <person name="Ravi V."/>
            <person name="Vij S."/>
            <person name="Kapur A."/>
            <person name="Khurana P."/>
            <person name="Khurana P."/>
            <person name="Khurana J.P."/>
            <person name="Tyagi A.K."/>
            <person name="Gaikwad K."/>
            <person name="Singh A."/>
            <person name="Dalal V."/>
            <person name="Srivastava S."/>
            <person name="Dixit A."/>
            <person name="Pal A.K."/>
            <person name="Ghazi I.A."/>
            <person name="Yadav M."/>
            <person name="Pandit A."/>
            <person name="Bhargava A."/>
            <person name="Sureshbabu K."/>
            <person name="Batra K."/>
            <person name="Sharma T.R."/>
            <person name="Mohapatra T."/>
            <person name="Singh N.K."/>
            <person name="Messing J."/>
            <person name="Nelson A.B."/>
            <person name="Fuks G."/>
            <person name="Kavchok S."/>
            <person name="Keizer G."/>
            <person name="Linton E."/>
            <person name="Llaca V."/>
            <person name="Song R."/>
            <person name="Tanyolac B."/>
            <person name="Young S."/>
            <person name="Ho-Il K."/>
            <person name="Hahn J.H."/>
            <person name="Sangsakoo G."/>
            <person name="Vanavichit A."/>
            <person name="de Mattos Luiz.A.T."/>
            <person name="Zimmer P.D."/>
            <person name="Malone G."/>
            <person name="Dellagostin O."/>
            <person name="de Oliveira A.C."/>
            <person name="Bevan M."/>
            <person name="Bancroft I."/>
            <person name="Minx P."/>
            <person name="Cordum H."/>
            <person name="Wilson R."/>
            <person name="Cheng Z."/>
            <person name="Jin W."/>
            <person name="Jiang J."/>
            <person name="Leong S.A."/>
            <person name="Iwama H."/>
            <person name="Gojobori T."/>
            <person name="Itoh T."/>
            <person name="Niimura Y."/>
            <person name="Fujii Y."/>
            <person name="Habara T."/>
            <person name="Sakai H."/>
            <person name="Sato Y."/>
            <person name="Wilson G."/>
            <person name="Kumar K."/>
            <person name="McCouch S."/>
            <person name="Juretic N."/>
            <person name="Hoen D."/>
            <person name="Wright S."/>
            <person name="Bruskiewich R."/>
            <person name="Bureau T."/>
            <person name="Miyao A."/>
            <person name="Hirochika H."/>
            <person name="Nishikawa T."/>
            <person name="Kadowaki K."/>
            <person name="Sugiura M."/>
            <person name="Burr B."/>
            <person name="Sasaki T."/>
        </authorList>
    </citation>
    <scope>NUCLEOTIDE SEQUENCE [LARGE SCALE GENOMIC DNA]</scope>
    <source>
        <strain evidence="2">cv. Nipponbare</strain>
    </source>
</reference>
<reference evidence="2" key="2">
    <citation type="journal article" date="2008" name="Nucleic Acids Res.">
        <title>The rice annotation project database (RAP-DB): 2008 update.</title>
        <authorList>
            <consortium name="The rice annotation project (RAP)"/>
        </authorList>
    </citation>
    <scope>GENOME REANNOTATION</scope>
    <source>
        <strain evidence="2">cv. Nipponbare</strain>
    </source>
</reference>
<protein>
    <submittedName>
        <fullName evidence="1">Ulp1 protease-like</fullName>
    </submittedName>
</protein>
<gene>
    <name evidence="1" type="primary">OSJNBa0025E03.27</name>
</gene>
<proteinExistence type="predicted"/>
<evidence type="ECO:0000313" key="2">
    <source>
        <dbReference type="Proteomes" id="UP000000763"/>
    </source>
</evidence>
<dbReference type="EMBL" id="AP005861">
    <property type="protein sequence ID" value="BAD26349.1"/>
    <property type="molecule type" value="Genomic_DNA"/>
</dbReference>
<dbReference type="Proteomes" id="UP000000763">
    <property type="component" value="Chromosome 9"/>
</dbReference>
<keyword evidence="1" id="KW-0378">Hydrolase</keyword>
<dbReference type="GO" id="GO:0006508">
    <property type="term" value="P:proteolysis"/>
    <property type="evidence" value="ECO:0007669"/>
    <property type="project" value="UniProtKB-KW"/>
</dbReference>
<name>Q6H4K0_ORYSJ</name>
<accession>Q6H4K0</accession>
<dbReference type="AlphaFoldDB" id="Q6H4K0"/>